<evidence type="ECO:0000313" key="3">
    <source>
        <dbReference type="Proteomes" id="UP000044625"/>
    </source>
</evidence>
<dbReference type="Proteomes" id="UP000044625">
    <property type="component" value="Unassembled WGS sequence"/>
</dbReference>
<evidence type="ECO:0000313" key="4">
    <source>
        <dbReference type="Proteomes" id="UP000045840"/>
    </source>
</evidence>
<dbReference type="AlphaFoldDB" id="A0A0T9Q7Y3"/>
<reference evidence="2 3" key="3">
    <citation type="submission" date="2015-03" db="EMBL/GenBank/DDBJ databases">
        <authorList>
            <consortium name="Pathogen Informatics"/>
            <person name="Murphy D."/>
        </authorList>
    </citation>
    <scope>NUCLEOTIDE SEQUENCE [LARGE SCALE GENOMIC DNA]</scope>
    <source>
        <strain evidence="3">type strain: CIP110230</strain>
        <strain evidence="2">Type strain: CIP110230</strain>
    </source>
</reference>
<evidence type="ECO:0000313" key="2">
    <source>
        <dbReference type="EMBL" id="CRY64996.1"/>
    </source>
</evidence>
<dbReference type="EMBL" id="CQAZ01000023">
    <property type="protein sequence ID" value="CNI00156.1"/>
    <property type="molecule type" value="Genomic_DNA"/>
</dbReference>
<dbReference type="STRING" id="1288385.ERS137968_01033"/>
<keyword evidence="3" id="KW-1185">Reference proteome</keyword>
<reference evidence="4" key="2">
    <citation type="submission" date="2015-03" db="EMBL/GenBank/DDBJ databases">
        <authorList>
            <consortium name="Pathogen Informatics"/>
        </authorList>
    </citation>
    <scope>NUCLEOTIDE SEQUENCE [LARGE SCALE GENOMIC DNA]</scope>
    <source>
        <strain evidence="4">A125KOH2</strain>
    </source>
</reference>
<accession>A0A0T9Q7Y3</accession>
<protein>
    <submittedName>
        <fullName evidence="1 2">Inner membrane protein</fullName>
    </submittedName>
</protein>
<organism evidence="1 4">
    <name type="scientific">Yersinia pekkanenii</name>
    <dbReference type="NCBI Taxonomy" id="1288385"/>
    <lineage>
        <taxon>Bacteria</taxon>
        <taxon>Pseudomonadati</taxon>
        <taxon>Pseudomonadota</taxon>
        <taxon>Gammaproteobacteria</taxon>
        <taxon>Enterobacterales</taxon>
        <taxon>Yersiniaceae</taxon>
        <taxon>Yersinia</taxon>
    </lineage>
</organism>
<dbReference type="Proteomes" id="UP000045840">
    <property type="component" value="Unassembled WGS sequence"/>
</dbReference>
<evidence type="ECO:0000313" key="1">
    <source>
        <dbReference type="EMBL" id="CNI00156.1"/>
    </source>
</evidence>
<dbReference type="EMBL" id="CWJL01000004">
    <property type="protein sequence ID" value="CRY64996.1"/>
    <property type="molecule type" value="Genomic_DNA"/>
</dbReference>
<reference evidence="1" key="1">
    <citation type="submission" date="2015-03" db="EMBL/GenBank/DDBJ databases">
        <authorList>
            <person name="Murphy D."/>
        </authorList>
    </citation>
    <scope>NUCLEOTIDE SEQUENCE [LARGE SCALE GENOMIC DNA]</scope>
    <source>
        <strain evidence="1">A125KOH2</strain>
    </source>
</reference>
<gene>
    <name evidence="1" type="ORF">ERS008529_02774</name>
    <name evidence="2" type="ORF">ERS137968_01033</name>
</gene>
<sequence length="41" mass="4818">MQEQQVDTPIYGYVWLSMGLTMGLTKQLEELDTLINMTLRR</sequence>
<proteinExistence type="predicted"/>
<name>A0A0T9Q7Y3_9GAMM</name>